<protein>
    <submittedName>
        <fullName evidence="1">Uncharacterized protein</fullName>
    </submittedName>
</protein>
<sequence length="99" mass="11402">MGHCEEMRPELHTGTCLLRICIIEIIADYCCNDCHSDSEMRRLSAFLNENKEAIRGKMITICDMDESCLENLKKLTSVNIDSEYEEDDGDEFLCAHIYC</sequence>
<dbReference type="Proteomes" id="UP001175271">
    <property type="component" value="Unassembled WGS sequence"/>
</dbReference>
<evidence type="ECO:0000313" key="2">
    <source>
        <dbReference type="Proteomes" id="UP001175271"/>
    </source>
</evidence>
<evidence type="ECO:0000313" key="1">
    <source>
        <dbReference type="EMBL" id="KAK0420844.1"/>
    </source>
</evidence>
<comment type="caution">
    <text evidence="1">The sequence shown here is derived from an EMBL/GenBank/DDBJ whole genome shotgun (WGS) entry which is preliminary data.</text>
</comment>
<dbReference type="EMBL" id="JAUCMV010000002">
    <property type="protein sequence ID" value="KAK0420844.1"/>
    <property type="molecule type" value="Genomic_DNA"/>
</dbReference>
<gene>
    <name evidence="1" type="ORF">QR680_014920</name>
</gene>
<keyword evidence="2" id="KW-1185">Reference proteome</keyword>
<reference evidence="1" key="1">
    <citation type="submission" date="2023-06" db="EMBL/GenBank/DDBJ databases">
        <title>Genomic analysis of the entomopathogenic nematode Steinernema hermaphroditum.</title>
        <authorList>
            <person name="Schwarz E.M."/>
            <person name="Heppert J.K."/>
            <person name="Baniya A."/>
            <person name="Schwartz H.T."/>
            <person name="Tan C.-H."/>
            <person name="Antoshechkin I."/>
            <person name="Sternberg P.W."/>
            <person name="Goodrich-Blair H."/>
            <person name="Dillman A.R."/>
        </authorList>
    </citation>
    <scope>NUCLEOTIDE SEQUENCE</scope>
    <source>
        <strain evidence="1">PS9179</strain>
        <tissue evidence="1">Whole animal</tissue>
    </source>
</reference>
<accession>A0AA39M531</accession>
<organism evidence="1 2">
    <name type="scientific">Steinernema hermaphroditum</name>
    <dbReference type="NCBI Taxonomy" id="289476"/>
    <lineage>
        <taxon>Eukaryota</taxon>
        <taxon>Metazoa</taxon>
        <taxon>Ecdysozoa</taxon>
        <taxon>Nematoda</taxon>
        <taxon>Chromadorea</taxon>
        <taxon>Rhabditida</taxon>
        <taxon>Tylenchina</taxon>
        <taxon>Panagrolaimomorpha</taxon>
        <taxon>Strongyloidoidea</taxon>
        <taxon>Steinernematidae</taxon>
        <taxon>Steinernema</taxon>
    </lineage>
</organism>
<dbReference type="AlphaFoldDB" id="A0AA39M531"/>
<proteinExistence type="predicted"/>
<name>A0AA39M531_9BILA</name>